<feature type="non-terminal residue" evidence="2">
    <location>
        <position position="605"/>
    </location>
</feature>
<feature type="compositionally biased region" description="Basic and acidic residues" evidence="1">
    <location>
        <begin position="575"/>
        <end position="587"/>
    </location>
</feature>
<sequence length="605" mass="66792">PVPAAASDGMPRLEAKDAMKTAKPLIAAGALVAGLSVLVLSPTATGDGCFVWNSGVDLKEPSQKAIIHLADGVETLLLQVKYEGPAEDFAWIVPLPSRPKVTAIAPEKSPFAEISRFTQVRQRYEIAMSRGKGVEQVTVLERKVVGVYDIAVLAATDAQALGDWLKRNGYALPKKLQAVLAQYVKKKWVYVAMRIDRKALATDEVKKLKSGELQPVRFSFASKRMVYPLRISSVNAGQTEVLLYLLADAPMVLATGPARPGLSPDRIVPRRASSAMDPDYTTPRAVTAKMLPLTWEALGLAKDVKRHLVKYRAEYTGEQMTDDLVFKPFEPLRYWKARLNKAGNLDEIVNGEDKQINFTQFTRGIQIERVLWDDDLYNIIARKSQNLAYSSVDTASTSGYVTWRAAIRRRLAARHVTYPEVLARLAGDEETDIRLAIAKHDRAPREVVARLLKDKEPAVRIAAAWHPLAPAQKKAEVLARDPDTETRRRFARDPGSETALLMLLAQDAEGAVRRAVARNSKAPRAVLASLVGDRDAQVREIVAGRGGLSRKDRVRLARDPTPAVRAAAVRWRLDDQAQRRAAKDPQPEVRQSLAGNSTIQPAVLE</sequence>
<feature type="non-terminal residue" evidence="2">
    <location>
        <position position="1"/>
    </location>
</feature>
<protein>
    <recommendedName>
        <fullName evidence="3">DUF2330 domain-containing protein</fullName>
    </recommendedName>
</protein>
<dbReference type="InterPro" id="IPR016024">
    <property type="entry name" value="ARM-type_fold"/>
</dbReference>
<reference evidence="2" key="1">
    <citation type="journal article" date="2015" name="Nature">
        <title>Complex archaea that bridge the gap between prokaryotes and eukaryotes.</title>
        <authorList>
            <person name="Spang A."/>
            <person name="Saw J.H."/>
            <person name="Jorgensen S.L."/>
            <person name="Zaremba-Niedzwiedzka K."/>
            <person name="Martijn J."/>
            <person name="Lind A.E."/>
            <person name="van Eijk R."/>
            <person name="Schleper C."/>
            <person name="Guy L."/>
            <person name="Ettema T.J."/>
        </authorList>
    </citation>
    <scope>NUCLEOTIDE SEQUENCE</scope>
</reference>
<name>A0A0F9D507_9ZZZZ</name>
<gene>
    <name evidence="2" type="ORF">LCGC14_2241810</name>
</gene>
<evidence type="ECO:0000313" key="2">
    <source>
        <dbReference type="EMBL" id="KKL56798.1"/>
    </source>
</evidence>
<feature type="compositionally biased region" description="Polar residues" evidence="1">
    <location>
        <begin position="593"/>
        <end position="605"/>
    </location>
</feature>
<proteinExistence type="predicted"/>
<dbReference type="SUPFAM" id="SSF48371">
    <property type="entry name" value="ARM repeat"/>
    <property type="match status" value="2"/>
</dbReference>
<organism evidence="2">
    <name type="scientific">marine sediment metagenome</name>
    <dbReference type="NCBI Taxonomy" id="412755"/>
    <lineage>
        <taxon>unclassified sequences</taxon>
        <taxon>metagenomes</taxon>
        <taxon>ecological metagenomes</taxon>
    </lineage>
</organism>
<evidence type="ECO:0000256" key="1">
    <source>
        <dbReference type="SAM" id="MobiDB-lite"/>
    </source>
</evidence>
<evidence type="ECO:0008006" key="3">
    <source>
        <dbReference type="Google" id="ProtNLM"/>
    </source>
</evidence>
<feature type="region of interest" description="Disordered" evidence="1">
    <location>
        <begin position="575"/>
        <end position="605"/>
    </location>
</feature>
<comment type="caution">
    <text evidence="2">The sequence shown here is derived from an EMBL/GenBank/DDBJ whole genome shotgun (WGS) entry which is preliminary data.</text>
</comment>
<dbReference type="InterPro" id="IPR011989">
    <property type="entry name" value="ARM-like"/>
</dbReference>
<dbReference type="Gene3D" id="1.25.10.10">
    <property type="entry name" value="Leucine-rich Repeat Variant"/>
    <property type="match status" value="1"/>
</dbReference>
<dbReference type="Pfam" id="PF10092">
    <property type="entry name" value="DUF2330"/>
    <property type="match status" value="1"/>
</dbReference>
<accession>A0A0F9D507</accession>
<dbReference type="EMBL" id="LAZR01030373">
    <property type="protein sequence ID" value="KKL56798.1"/>
    <property type="molecule type" value="Genomic_DNA"/>
</dbReference>
<dbReference type="InterPro" id="IPR019283">
    <property type="entry name" value="DUF2330"/>
</dbReference>
<dbReference type="AlphaFoldDB" id="A0A0F9D507"/>